<name>A0A974S4V6_9SPHN</name>
<keyword evidence="2" id="KW-1185">Reference proteome</keyword>
<dbReference type="AlphaFoldDB" id="A0A974S4V6"/>
<proteinExistence type="predicted"/>
<reference evidence="2" key="1">
    <citation type="submission" date="2020-09" db="EMBL/GenBank/DDBJ databases">
        <title>Sphingomonas sp., a new species isolated from pork steak.</title>
        <authorList>
            <person name="Heidler von Heilborn D."/>
        </authorList>
    </citation>
    <scope>NUCLEOTIDE SEQUENCE [LARGE SCALE GENOMIC DNA]</scope>
</reference>
<accession>A0A974S4V6</accession>
<dbReference type="EMBL" id="CP061035">
    <property type="protein sequence ID" value="QQV78012.1"/>
    <property type="molecule type" value="Genomic_DNA"/>
</dbReference>
<sequence length="198" mass="22240">MQDFQRPDDQTVAEPFEGLAADASARLNRLAETVRARRPKSVGSLDFELGWLAEPAKLSEIDRELKAWVKGKSRFVYRFKALEPDSYVKLTEAFDGKPLKTGDKDLRYSRMNAPASPRALYVGSSNGRFADRISCHLGRLAAAGTYAMKLAQWATAVPATMRFDYWSYAKDIDQIELEALEQELWDACTPLLGKRSGK</sequence>
<dbReference type="RefSeq" id="WP_202094939.1">
    <property type="nucleotide sequence ID" value="NZ_CP061035.1"/>
</dbReference>
<gene>
    <name evidence="1" type="ORF">H5J25_04530</name>
</gene>
<evidence type="ECO:0000313" key="1">
    <source>
        <dbReference type="EMBL" id="QQV78012.1"/>
    </source>
</evidence>
<dbReference type="KEGG" id="sari:H5J25_04530"/>
<organism evidence="1 2">
    <name type="scientific">Sphingomonas aliaeris</name>
    <dbReference type="NCBI Taxonomy" id="2759526"/>
    <lineage>
        <taxon>Bacteria</taxon>
        <taxon>Pseudomonadati</taxon>
        <taxon>Pseudomonadota</taxon>
        <taxon>Alphaproteobacteria</taxon>
        <taxon>Sphingomonadales</taxon>
        <taxon>Sphingomonadaceae</taxon>
        <taxon>Sphingomonas</taxon>
    </lineage>
</organism>
<evidence type="ECO:0000313" key="2">
    <source>
        <dbReference type="Proteomes" id="UP000595894"/>
    </source>
</evidence>
<protein>
    <submittedName>
        <fullName evidence="1">Uncharacterized protein</fullName>
    </submittedName>
</protein>
<dbReference type="Proteomes" id="UP000595894">
    <property type="component" value="Chromosome"/>
</dbReference>